<dbReference type="Pfam" id="PF01492">
    <property type="entry name" value="Gemini_C4"/>
    <property type="match status" value="1"/>
</dbReference>
<dbReference type="InterPro" id="IPR002488">
    <property type="entry name" value="Gemini_C4"/>
</dbReference>
<accession>I7B352</accession>
<feature type="compositionally biased region" description="Polar residues" evidence="3">
    <location>
        <begin position="76"/>
        <end position="85"/>
    </location>
</feature>
<sequence length="85" mass="9656">MGNLICMSSCNSRAKSDSRIADCSTWYPQPGQHISIQTFRELNLAPMSRHILRRTGTSSTGANSRSMVDLREEENTQQTMLTHRR</sequence>
<dbReference type="EMBL" id="JX025360">
    <property type="protein sequence ID" value="AFO38449.1"/>
    <property type="molecule type" value="Genomic_DNA"/>
</dbReference>
<feature type="region of interest" description="Disordered" evidence="3">
    <location>
        <begin position="53"/>
        <end position="85"/>
    </location>
</feature>
<protein>
    <submittedName>
        <fullName evidence="4">C4</fullName>
    </submittedName>
</protein>
<evidence type="ECO:0000313" key="4">
    <source>
        <dbReference type="EMBL" id="AFO38449.1"/>
    </source>
</evidence>
<reference evidence="4" key="1">
    <citation type="journal article" date="2013" name="Arch. Virol.">
        <title>Molecular identification of a new begomovirus associated with mosaic disease of Jatropha curcas L. in Nigeria.</title>
        <authorList>
            <person name="Kashina B.D."/>
            <person name="Alegbejo M.D."/>
            <person name="Banwo O.O."/>
            <person name="Nielsen S.L."/>
            <person name="Nicolaisen M."/>
        </authorList>
    </citation>
    <scope>NUCLEOTIDE SEQUENCE</scope>
    <source>
        <strain evidence="4">5</strain>
    </source>
</reference>
<organism evidence="4">
    <name type="scientific">Jatropha mosaic Nigeria virus</name>
    <dbReference type="NCBI Taxonomy" id="1213406"/>
    <lineage>
        <taxon>Viruses</taxon>
        <taxon>Monodnaviria</taxon>
        <taxon>Shotokuvirae</taxon>
        <taxon>Cressdnaviricota</taxon>
        <taxon>Repensiviricetes</taxon>
        <taxon>Geplafuvirales</taxon>
        <taxon>Geminiviridae</taxon>
        <taxon>Begomovirus</taxon>
        <taxon>Begomovirus jatrophanigeriaense</taxon>
    </lineage>
</organism>
<evidence type="ECO:0000256" key="3">
    <source>
        <dbReference type="SAM" id="MobiDB-lite"/>
    </source>
</evidence>
<feature type="compositionally biased region" description="Polar residues" evidence="3">
    <location>
        <begin position="55"/>
        <end position="66"/>
    </location>
</feature>
<comment type="similarity">
    <text evidence="1">Belongs to the geminiviridae protein AC4/C4 family.</text>
</comment>
<name>I7B352_9GEMI</name>
<evidence type="ECO:0000256" key="1">
    <source>
        <dbReference type="ARBA" id="ARBA00008996"/>
    </source>
</evidence>
<proteinExistence type="inferred from homology"/>
<evidence type="ECO:0000256" key="2">
    <source>
        <dbReference type="ARBA" id="ARBA00022581"/>
    </source>
</evidence>
<keyword evidence="2" id="KW-0945">Host-virus interaction</keyword>